<sequence>MCQRSPRLFLESNFFSTTIDEHAIRRAYSAKSRSSFGSPERRTLYRRRPNSIHARTSVDIPMVNVHNSTTSYSRSGLSPEPRSRRNSRVQASTNKGSEELDEESHNHHSRSVSPHPLSRKELTISITGRTWKSEDVYPEQNQGSDHEMPNASTLSLRSDGMEQQLSVDATTSSHDIQKRPPKFVLSPKHKKILRSTFAQMNAGGTFLKLMEQVFRRLETKYPDIRSIFLTTAFVNSLSREKTAAQSVVRTEHDHCKCLVSMFEKIMENLNDSTTQLNAPVSIRTYGEKHAQMKESGMSGSMIENFGEIAVAVIASQDAIKYNHDAVKAWRLLLAYVTDEMMVGFDRSSRISERKCSANMCFWRT</sequence>
<evidence type="ECO:0000259" key="6">
    <source>
        <dbReference type="Pfam" id="PF00042"/>
    </source>
</evidence>
<dbReference type="Pfam" id="PF00042">
    <property type="entry name" value="Globin"/>
    <property type="match status" value="1"/>
</dbReference>
<keyword evidence="4" id="KW-0561">Oxygen transport</keyword>
<dbReference type="InterPro" id="IPR050532">
    <property type="entry name" value="Globin-like_OT"/>
</dbReference>
<evidence type="ECO:0000256" key="5">
    <source>
        <dbReference type="SAM" id="MobiDB-lite"/>
    </source>
</evidence>
<evidence type="ECO:0000256" key="1">
    <source>
        <dbReference type="ARBA" id="ARBA00022617"/>
    </source>
</evidence>
<evidence type="ECO:0000256" key="3">
    <source>
        <dbReference type="ARBA" id="ARBA00023004"/>
    </source>
</evidence>
<protein>
    <recommendedName>
        <fullName evidence="6">Globin domain-containing protein</fullName>
    </recommendedName>
</protein>
<gene>
    <name evidence="7" type="ORF">GCK32_005885</name>
</gene>
<dbReference type="PANTHER" id="PTHR46458:SF12">
    <property type="entry name" value="GLOBIN FAMILY PROFILE DOMAIN-CONTAINING PROTEIN"/>
    <property type="match status" value="1"/>
</dbReference>
<keyword evidence="8" id="KW-1185">Reference proteome</keyword>
<feature type="region of interest" description="Disordered" evidence="5">
    <location>
        <begin position="28"/>
        <end position="120"/>
    </location>
</feature>
<feature type="domain" description="Globin" evidence="6">
    <location>
        <begin position="213"/>
        <end position="340"/>
    </location>
</feature>
<evidence type="ECO:0000313" key="7">
    <source>
        <dbReference type="EMBL" id="KAK5979019.1"/>
    </source>
</evidence>
<keyword evidence="1 4" id="KW-0349">Heme</keyword>
<accession>A0AAN8ILK0</accession>
<dbReference type="CDD" id="cd01040">
    <property type="entry name" value="Mb-like"/>
    <property type="match status" value="1"/>
</dbReference>
<keyword evidence="4" id="KW-0813">Transport</keyword>
<feature type="region of interest" description="Disordered" evidence="5">
    <location>
        <begin position="133"/>
        <end position="153"/>
    </location>
</feature>
<keyword evidence="3" id="KW-0408">Iron</keyword>
<proteinExistence type="inferred from homology"/>
<reference evidence="7 8" key="1">
    <citation type="submission" date="2019-10" db="EMBL/GenBank/DDBJ databases">
        <title>Assembly and Annotation for the nematode Trichostrongylus colubriformis.</title>
        <authorList>
            <person name="Martin J."/>
        </authorList>
    </citation>
    <scope>NUCLEOTIDE SEQUENCE [LARGE SCALE GENOMIC DNA]</scope>
    <source>
        <strain evidence="7">G859</strain>
        <tissue evidence="7">Whole worm</tissue>
    </source>
</reference>
<name>A0AAN8ILK0_TRICO</name>
<dbReference type="GO" id="GO:0005344">
    <property type="term" value="F:oxygen carrier activity"/>
    <property type="evidence" value="ECO:0007669"/>
    <property type="project" value="UniProtKB-KW"/>
</dbReference>
<dbReference type="GO" id="GO:0046872">
    <property type="term" value="F:metal ion binding"/>
    <property type="evidence" value="ECO:0007669"/>
    <property type="project" value="UniProtKB-KW"/>
</dbReference>
<dbReference type="GO" id="GO:0019825">
    <property type="term" value="F:oxygen binding"/>
    <property type="evidence" value="ECO:0007669"/>
    <property type="project" value="InterPro"/>
</dbReference>
<dbReference type="InterPro" id="IPR000971">
    <property type="entry name" value="Globin"/>
</dbReference>
<dbReference type="InterPro" id="IPR044399">
    <property type="entry name" value="Mb-like_M"/>
</dbReference>
<evidence type="ECO:0000256" key="2">
    <source>
        <dbReference type="ARBA" id="ARBA00022723"/>
    </source>
</evidence>
<dbReference type="InterPro" id="IPR012292">
    <property type="entry name" value="Globin/Proto"/>
</dbReference>
<evidence type="ECO:0000256" key="4">
    <source>
        <dbReference type="RuleBase" id="RU000356"/>
    </source>
</evidence>
<dbReference type="GO" id="GO:0020037">
    <property type="term" value="F:heme binding"/>
    <property type="evidence" value="ECO:0007669"/>
    <property type="project" value="InterPro"/>
</dbReference>
<dbReference type="EMBL" id="WIXE01008755">
    <property type="protein sequence ID" value="KAK5979019.1"/>
    <property type="molecule type" value="Genomic_DNA"/>
</dbReference>
<organism evidence="7 8">
    <name type="scientific">Trichostrongylus colubriformis</name>
    <name type="common">Black scour worm</name>
    <dbReference type="NCBI Taxonomy" id="6319"/>
    <lineage>
        <taxon>Eukaryota</taxon>
        <taxon>Metazoa</taxon>
        <taxon>Ecdysozoa</taxon>
        <taxon>Nematoda</taxon>
        <taxon>Chromadorea</taxon>
        <taxon>Rhabditida</taxon>
        <taxon>Rhabditina</taxon>
        <taxon>Rhabditomorpha</taxon>
        <taxon>Strongyloidea</taxon>
        <taxon>Trichostrongylidae</taxon>
        <taxon>Trichostrongylus</taxon>
    </lineage>
</organism>
<dbReference type="PANTHER" id="PTHR46458">
    <property type="entry name" value="BLR2807 PROTEIN"/>
    <property type="match status" value="1"/>
</dbReference>
<keyword evidence="2" id="KW-0479">Metal-binding</keyword>
<evidence type="ECO:0000313" key="8">
    <source>
        <dbReference type="Proteomes" id="UP001331761"/>
    </source>
</evidence>
<comment type="caution">
    <text evidence="7">The sequence shown here is derived from an EMBL/GenBank/DDBJ whole genome shotgun (WGS) entry which is preliminary data.</text>
</comment>
<feature type="compositionally biased region" description="Polar residues" evidence="5">
    <location>
        <begin position="65"/>
        <end position="76"/>
    </location>
</feature>
<dbReference type="AlphaFoldDB" id="A0AAN8ILK0"/>
<dbReference type="Gene3D" id="1.10.490.10">
    <property type="entry name" value="Globins"/>
    <property type="match status" value="1"/>
</dbReference>
<dbReference type="SUPFAM" id="SSF46458">
    <property type="entry name" value="Globin-like"/>
    <property type="match status" value="1"/>
</dbReference>
<dbReference type="Proteomes" id="UP001331761">
    <property type="component" value="Unassembled WGS sequence"/>
</dbReference>
<dbReference type="InterPro" id="IPR009050">
    <property type="entry name" value="Globin-like_sf"/>
</dbReference>
<comment type="similarity">
    <text evidence="4">Belongs to the globin family.</text>
</comment>